<evidence type="ECO:0000256" key="3">
    <source>
        <dbReference type="ARBA" id="ARBA00023125"/>
    </source>
</evidence>
<reference evidence="8 9" key="1">
    <citation type="journal article" date="2021" name="Comput. Struct. Biotechnol. J.">
        <title>De novo genome assembly of the potent medicinal plant Rehmannia glutinosa using nanopore technology.</title>
        <authorList>
            <person name="Ma L."/>
            <person name="Dong C."/>
            <person name="Song C."/>
            <person name="Wang X."/>
            <person name="Zheng X."/>
            <person name="Niu Y."/>
            <person name="Chen S."/>
            <person name="Feng W."/>
        </authorList>
    </citation>
    <scope>NUCLEOTIDE SEQUENCE [LARGE SCALE GENOMIC DNA]</scope>
    <source>
        <strain evidence="8">DH-2019</strain>
    </source>
</reference>
<accession>A0ABR0XJ32</accession>
<keyword evidence="5" id="KW-0539">Nucleus</keyword>
<feature type="region of interest" description="Disordered" evidence="6">
    <location>
        <begin position="167"/>
        <end position="283"/>
    </location>
</feature>
<evidence type="ECO:0000313" key="8">
    <source>
        <dbReference type="EMBL" id="KAK6159212.1"/>
    </source>
</evidence>
<dbReference type="InterPro" id="IPR045843">
    <property type="entry name" value="IND-like"/>
</dbReference>
<name>A0ABR0XJ32_REHGL</name>
<keyword evidence="9" id="KW-1185">Reference proteome</keyword>
<dbReference type="PROSITE" id="PS50888">
    <property type="entry name" value="BHLH"/>
    <property type="match status" value="1"/>
</dbReference>
<comment type="subcellular location">
    <subcellularLocation>
        <location evidence="1">Nucleus</location>
    </subcellularLocation>
</comment>
<dbReference type="Pfam" id="PF00010">
    <property type="entry name" value="HLH"/>
    <property type="match status" value="1"/>
</dbReference>
<evidence type="ECO:0000256" key="5">
    <source>
        <dbReference type="ARBA" id="ARBA00023242"/>
    </source>
</evidence>
<evidence type="ECO:0000313" key="9">
    <source>
        <dbReference type="Proteomes" id="UP001318860"/>
    </source>
</evidence>
<feature type="domain" description="BHLH" evidence="7">
    <location>
        <begin position="271"/>
        <end position="320"/>
    </location>
</feature>
<proteinExistence type="predicted"/>
<dbReference type="InterPro" id="IPR036638">
    <property type="entry name" value="HLH_DNA-bd_sf"/>
</dbReference>
<evidence type="ECO:0000259" key="7">
    <source>
        <dbReference type="PROSITE" id="PS50888"/>
    </source>
</evidence>
<keyword evidence="2" id="KW-0805">Transcription regulation</keyword>
<feature type="compositionally biased region" description="Basic residues" evidence="6">
    <location>
        <begin position="197"/>
        <end position="206"/>
    </location>
</feature>
<sequence>MEHIGAISEGEWNSLNGMCSDEAEFMAQLLGNCSLPNEVPSDSDFPVSATFWPAHDSNAAVDESSMYSSDETNVSMYSLSQGSSYSGGTGIFFPFSSGHESYHYPSATHQFLVTNNNLMTMDLCMMESKENNFLNQDVSNDSLESNENMSEDVLQGKNLQLGMELAIPMPELPKEEKITSPSESRKRSRIPGEVQRNKRSMKPKKCPKPDDNEENNNNNNNMGLHRQSSSGCCSEDDSNASHELNGVTSSSCSKGSGALNINGKSRAGRGSATDPQSLYARKRRERINERLRILQSLVPNGTKVDISTMLEEAVQYVKFLQLQIKLLSSDDMWMYAPLAYNGMDIGLDLKISTPKPQS</sequence>
<gene>
    <name evidence="8" type="ORF">DH2020_006526</name>
</gene>
<keyword evidence="3" id="KW-0238">DNA-binding</keyword>
<dbReference type="PANTHER" id="PTHR16223">
    <property type="entry name" value="TRANSCRIPTION FACTOR BHLH83-RELATED"/>
    <property type="match status" value="1"/>
</dbReference>
<dbReference type="CDD" id="cd11454">
    <property type="entry name" value="bHLH_AtIND_like"/>
    <property type="match status" value="1"/>
</dbReference>
<dbReference type="Gene3D" id="4.10.280.10">
    <property type="entry name" value="Helix-loop-helix DNA-binding domain"/>
    <property type="match status" value="1"/>
</dbReference>
<keyword evidence="4" id="KW-0804">Transcription</keyword>
<organism evidence="8 9">
    <name type="scientific">Rehmannia glutinosa</name>
    <name type="common">Chinese foxglove</name>
    <dbReference type="NCBI Taxonomy" id="99300"/>
    <lineage>
        <taxon>Eukaryota</taxon>
        <taxon>Viridiplantae</taxon>
        <taxon>Streptophyta</taxon>
        <taxon>Embryophyta</taxon>
        <taxon>Tracheophyta</taxon>
        <taxon>Spermatophyta</taxon>
        <taxon>Magnoliopsida</taxon>
        <taxon>eudicotyledons</taxon>
        <taxon>Gunneridae</taxon>
        <taxon>Pentapetalae</taxon>
        <taxon>asterids</taxon>
        <taxon>lamiids</taxon>
        <taxon>Lamiales</taxon>
        <taxon>Orobanchaceae</taxon>
        <taxon>Rehmannieae</taxon>
        <taxon>Rehmannia</taxon>
    </lineage>
</organism>
<dbReference type="InterPro" id="IPR011598">
    <property type="entry name" value="bHLH_dom"/>
</dbReference>
<dbReference type="EMBL" id="JABTTQ020000004">
    <property type="protein sequence ID" value="KAK6159212.1"/>
    <property type="molecule type" value="Genomic_DNA"/>
</dbReference>
<dbReference type="SUPFAM" id="SSF47459">
    <property type="entry name" value="HLH, helix-loop-helix DNA-binding domain"/>
    <property type="match status" value="1"/>
</dbReference>
<protein>
    <recommendedName>
        <fullName evidence="7">BHLH domain-containing protein</fullName>
    </recommendedName>
</protein>
<dbReference type="SMART" id="SM00353">
    <property type="entry name" value="HLH"/>
    <property type="match status" value="1"/>
</dbReference>
<evidence type="ECO:0000256" key="6">
    <source>
        <dbReference type="SAM" id="MobiDB-lite"/>
    </source>
</evidence>
<dbReference type="Proteomes" id="UP001318860">
    <property type="component" value="Unassembled WGS sequence"/>
</dbReference>
<dbReference type="PANTHER" id="PTHR16223:SF338">
    <property type="entry name" value="TRANSCRIPTION FACTOR RSL2"/>
    <property type="match status" value="1"/>
</dbReference>
<comment type="caution">
    <text evidence="8">The sequence shown here is derived from an EMBL/GenBank/DDBJ whole genome shotgun (WGS) entry which is preliminary data.</text>
</comment>
<evidence type="ECO:0000256" key="2">
    <source>
        <dbReference type="ARBA" id="ARBA00023015"/>
    </source>
</evidence>
<evidence type="ECO:0000256" key="4">
    <source>
        <dbReference type="ARBA" id="ARBA00023163"/>
    </source>
</evidence>
<evidence type="ECO:0000256" key="1">
    <source>
        <dbReference type="ARBA" id="ARBA00004123"/>
    </source>
</evidence>